<feature type="compositionally biased region" description="Basic and acidic residues" evidence="2">
    <location>
        <begin position="31"/>
        <end position="41"/>
    </location>
</feature>
<dbReference type="EnsemblPlants" id="ONIVA12G05410.2">
    <property type="protein sequence ID" value="ONIVA12G05410.2"/>
    <property type="gene ID" value="ONIVA12G05410"/>
</dbReference>
<evidence type="ECO:0000256" key="1">
    <source>
        <dbReference type="SAM" id="Coils"/>
    </source>
</evidence>
<organism evidence="3">
    <name type="scientific">Oryza nivara</name>
    <name type="common">Indian wild rice</name>
    <name type="synonym">Oryza sativa f. spontanea</name>
    <dbReference type="NCBI Taxonomy" id="4536"/>
    <lineage>
        <taxon>Eukaryota</taxon>
        <taxon>Viridiplantae</taxon>
        <taxon>Streptophyta</taxon>
        <taxon>Embryophyta</taxon>
        <taxon>Tracheophyta</taxon>
        <taxon>Spermatophyta</taxon>
        <taxon>Magnoliopsida</taxon>
        <taxon>Liliopsida</taxon>
        <taxon>Poales</taxon>
        <taxon>Poaceae</taxon>
        <taxon>BOP clade</taxon>
        <taxon>Oryzoideae</taxon>
        <taxon>Oryzeae</taxon>
        <taxon>Oryzinae</taxon>
        <taxon>Oryza</taxon>
    </lineage>
</organism>
<feature type="compositionally biased region" description="Polar residues" evidence="2">
    <location>
        <begin position="1"/>
        <end position="10"/>
    </location>
</feature>
<reference evidence="3" key="1">
    <citation type="submission" date="2015-04" db="UniProtKB">
        <authorList>
            <consortium name="EnsemblPlants"/>
        </authorList>
    </citation>
    <scope>IDENTIFICATION</scope>
    <source>
        <strain evidence="3">SL10</strain>
    </source>
</reference>
<keyword evidence="4" id="KW-1185">Reference proteome</keyword>
<evidence type="ECO:0000256" key="2">
    <source>
        <dbReference type="SAM" id="MobiDB-lite"/>
    </source>
</evidence>
<feature type="region of interest" description="Disordered" evidence="2">
    <location>
        <begin position="1"/>
        <end position="78"/>
    </location>
</feature>
<sequence length="552" mass="62813">MGIPTGTNNLMGMGMGRHYPCPSRPIAIPRRKQDDPKDSDGSFHSAAANESDESGPVQGKGARSRVPIGPNHQAKLPDCTFGKKDGNVAEDSADSLSCLYLGSDRTENIGNNQAPVHSSVLHPTDSMPTDAMPLLLTPTLGPPIDAPQPEMTAVVHESAGEASTTSFDWLKLTEMGYRAVEVIQTWSSEVKRLKTIFMERKTGTSTMLGEEKDKNERLNIMLALEKDKNEHHKTMLAEERDRNERLKIMLVWEKDKNEHYKIMLAKEKDKAEHHKNMLEEEKDNIKRLKTMLVEEKDKNKHHNIMLEEEKDKNERLKAMLSEEKVKNKHLKTMLAEEKDKNERLQLNKNECLKIMFVEEKDNNECLKTNLAEEKDKNGLLKTRRKTNMSALTPCSWRRKTRTSAFNLVFTKRTPSWEYIVIVVHRLISANLPFGTAVWAATKAWIIPSRVQQSKTEMKEKAIQVLIELGQSILPKNHNDNPSGERKVLIFCVHVNLYDCIFMDEFTSSINNLLKPACYCNQLNTKVAGYKIHRNLASRGTSFLPYVPCLLLQ</sequence>
<proteinExistence type="predicted"/>
<protein>
    <submittedName>
        <fullName evidence="3">Uncharacterized protein</fullName>
    </submittedName>
</protein>
<evidence type="ECO:0000313" key="3">
    <source>
        <dbReference type="EnsemblPlants" id="ONIVA12G05410.2"/>
    </source>
</evidence>
<keyword evidence="1" id="KW-0175">Coiled coil</keyword>
<dbReference type="Proteomes" id="UP000006591">
    <property type="component" value="Chromosome 12"/>
</dbReference>
<reference evidence="3" key="2">
    <citation type="submission" date="2018-04" db="EMBL/GenBank/DDBJ databases">
        <title>OnivRS2 (Oryza nivara Reference Sequence Version 2).</title>
        <authorList>
            <person name="Zhang J."/>
            <person name="Kudrna D."/>
            <person name="Lee S."/>
            <person name="Talag J."/>
            <person name="Rajasekar S."/>
            <person name="Welchert J."/>
            <person name="Hsing Y.-I."/>
            <person name="Wing R.A."/>
        </authorList>
    </citation>
    <scope>NUCLEOTIDE SEQUENCE [LARGE SCALE GENOMIC DNA]</scope>
    <source>
        <strain evidence="3">SL10</strain>
    </source>
</reference>
<feature type="coiled-coil region" evidence="1">
    <location>
        <begin position="261"/>
        <end position="376"/>
    </location>
</feature>
<dbReference type="Gramene" id="ONIVA12G05410.2">
    <property type="protein sequence ID" value="ONIVA12G05410.2"/>
    <property type="gene ID" value="ONIVA12G05410"/>
</dbReference>
<evidence type="ECO:0000313" key="4">
    <source>
        <dbReference type="Proteomes" id="UP000006591"/>
    </source>
</evidence>
<accession>A0A0E0J7U9</accession>
<name>A0A0E0J7U9_ORYNI</name>
<dbReference type="AlphaFoldDB" id="A0A0E0J7U9"/>